<dbReference type="KEGG" id="roz:CBI38_21595"/>
<dbReference type="Gene3D" id="3.40.50.720">
    <property type="entry name" value="NAD(P)-binding Rossmann-like Domain"/>
    <property type="match status" value="1"/>
</dbReference>
<dbReference type="PANTHER" id="PTHR30388:SF4">
    <property type="entry name" value="MOLYBDENUM COFACTOR INSERTION CHAPERONE PAOD"/>
    <property type="match status" value="1"/>
</dbReference>
<feature type="domain" description="XdhC Rossmann" evidence="2">
    <location>
        <begin position="190"/>
        <end position="332"/>
    </location>
</feature>
<dbReference type="RefSeq" id="WP_109332094.1">
    <property type="nucleotide sequence ID" value="NZ_CP021354.1"/>
</dbReference>
<evidence type="ECO:0000313" key="3">
    <source>
        <dbReference type="EMBL" id="AWK73767.1"/>
    </source>
</evidence>
<dbReference type="Pfam" id="PF02625">
    <property type="entry name" value="XdhC_CoxI"/>
    <property type="match status" value="1"/>
</dbReference>
<evidence type="ECO:0000313" key="4">
    <source>
        <dbReference type="Proteomes" id="UP000245711"/>
    </source>
</evidence>
<evidence type="ECO:0000259" key="1">
    <source>
        <dbReference type="Pfam" id="PF02625"/>
    </source>
</evidence>
<dbReference type="Pfam" id="PF13478">
    <property type="entry name" value="XdhC_C"/>
    <property type="match status" value="1"/>
</dbReference>
<dbReference type="InterPro" id="IPR027051">
    <property type="entry name" value="XdhC_Rossmann_dom"/>
</dbReference>
<protein>
    <submittedName>
        <fullName evidence="3">XshC-Cox1 family protein</fullName>
    </submittedName>
</protein>
<name>A0A2S2BYR6_9NOCA</name>
<dbReference type="OrthoDB" id="9815497at2"/>
<organism evidence="3 4">
    <name type="scientific">Rhodococcus oxybenzonivorans</name>
    <dbReference type="NCBI Taxonomy" id="1990687"/>
    <lineage>
        <taxon>Bacteria</taxon>
        <taxon>Bacillati</taxon>
        <taxon>Actinomycetota</taxon>
        <taxon>Actinomycetes</taxon>
        <taxon>Mycobacteriales</taxon>
        <taxon>Nocardiaceae</taxon>
        <taxon>Rhodococcus</taxon>
    </lineage>
</organism>
<accession>A0A2S2BYR6</accession>
<dbReference type="PANTHER" id="PTHR30388">
    <property type="entry name" value="ALDEHYDE OXIDOREDUCTASE MOLYBDENUM COFACTOR ASSEMBLY PROTEIN"/>
    <property type="match status" value="1"/>
</dbReference>
<dbReference type="EMBL" id="CP021354">
    <property type="protein sequence ID" value="AWK73767.1"/>
    <property type="molecule type" value="Genomic_DNA"/>
</dbReference>
<sequence>MRDILTGLQAWFDRGESFVLATVVRTWKSSPRAPGAAMAVSESGEVLGSVSGGCVESALYETARDVLADGRSRTEVFCVADDDAIGVGLTCGGTIEVFVQRIGHNDFPDFANVARRIRGGESIAVVTETGDGSRTRRCVITGDGVAGDLDLPETDVENVRRRLDAGESLVYQLQSETACMVEIFAPPPRMYIFGAIDFAAAMCTLGAFAGYHVTVIDARAVFATRARFPDADDVVVMWPHRFLETAPVDHRTVLAVLTHDEKFDIPLLELALRSDAAYIGAMGSRATHERRVALLRERGTTAAELARLHSPIGLDLGARTPEETAVSILAEMMKTTRGTTGLELQQLSGPIHRDVEVQECVAGGPPVASGRG</sequence>
<evidence type="ECO:0000259" key="2">
    <source>
        <dbReference type="Pfam" id="PF13478"/>
    </source>
</evidence>
<feature type="domain" description="XdhC- CoxI" evidence="1">
    <location>
        <begin position="11"/>
        <end position="76"/>
    </location>
</feature>
<dbReference type="InterPro" id="IPR052698">
    <property type="entry name" value="MoCofactor_Util/Proc"/>
</dbReference>
<dbReference type="Proteomes" id="UP000245711">
    <property type="component" value="Chromosome"/>
</dbReference>
<keyword evidence="4" id="KW-1185">Reference proteome</keyword>
<dbReference type="InterPro" id="IPR003777">
    <property type="entry name" value="XdhC_CoxI"/>
</dbReference>
<gene>
    <name evidence="3" type="ORF">CBI38_21595</name>
</gene>
<proteinExistence type="predicted"/>
<dbReference type="AlphaFoldDB" id="A0A2S2BYR6"/>
<reference evidence="3 4" key="1">
    <citation type="submission" date="2017-05" db="EMBL/GenBank/DDBJ databases">
        <title>Isolation of Rhodococcus sp. S2-17 biodegrading of BP-3.</title>
        <authorList>
            <person name="Lee Y."/>
            <person name="Kim K.H."/>
            <person name="Chun B.H."/>
            <person name="Jung H.S."/>
            <person name="Jeon C.O."/>
        </authorList>
    </citation>
    <scope>NUCLEOTIDE SEQUENCE [LARGE SCALE GENOMIC DNA]</scope>
    <source>
        <strain evidence="3 4">S2-17</strain>
    </source>
</reference>